<evidence type="ECO:0000256" key="1">
    <source>
        <dbReference type="ARBA" id="ARBA00006817"/>
    </source>
</evidence>
<gene>
    <name evidence="3" type="ORF">WFZ86_17440</name>
</gene>
<accession>A0ABU9NSN2</accession>
<evidence type="ECO:0000313" key="4">
    <source>
        <dbReference type="Proteomes" id="UP001468798"/>
    </source>
</evidence>
<sequence>MENNNKTKIVAQPNKQDFFITREFEAPKEIVFKAFTTPDLFVQWFLPTELKMEIEVMDCKTGGSYRHFHKHQNGMQFGFRGVYHEVTPFEKIVKTSEFEGLPQKMDAVLETTTFENTDNGTTIVTIHTICPSSQFRDGMISNGMEQALDTGHKQLDKLLQSLKN</sequence>
<reference evidence="3 4" key="1">
    <citation type="submission" date="2024-03" db="EMBL/GenBank/DDBJ databases">
        <title>Two novel species of the genus Flavobacterium exhibiting potentially degradation of complex polysaccharides.</title>
        <authorList>
            <person name="Lian X."/>
        </authorList>
    </citation>
    <scope>NUCLEOTIDE SEQUENCE [LARGE SCALE GENOMIC DNA]</scope>
    <source>
        <strain evidence="3 4">N6</strain>
    </source>
</reference>
<dbReference type="Pfam" id="PF08327">
    <property type="entry name" value="AHSA1"/>
    <property type="match status" value="1"/>
</dbReference>
<comment type="caution">
    <text evidence="3">The sequence shown here is derived from an EMBL/GenBank/DDBJ whole genome shotgun (WGS) entry which is preliminary data.</text>
</comment>
<name>A0ABU9NSN2_9FLAO</name>
<dbReference type="SUPFAM" id="SSF55961">
    <property type="entry name" value="Bet v1-like"/>
    <property type="match status" value="1"/>
</dbReference>
<dbReference type="Gene3D" id="3.30.530.20">
    <property type="match status" value="1"/>
</dbReference>
<dbReference type="InterPro" id="IPR013538">
    <property type="entry name" value="ASHA1/2-like_C"/>
</dbReference>
<dbReference type="InterPro" id="IPR023393">
    <property type="entry name" value="START-like_dom_sf"/>
</dbReference>
<dbReference type="Proteomes" id="UP001468798">
    <property type="component" value="Unassembled WGS sequence"/>
</dbReference>
<dbReference type="RefSeq" id="WP_342693119.1">
    <property type="nucleotide sequence ID" value="NZ_JBCGDP010000022.1"/>
</dbReference>
<evidence type="ECO:0000259" key="2">
    <source>
        <dbReference type="Pfam" id="PF08327"/>
    </source>
</evidence>
<dbReference type="CDD" id="cd07826">
    <property type="entry name" value="SRPBCC_CalC_Aha1-like_9"/>
    <property type="match status" value="1"/>
</dbReference>
<comment type="similarity">
    <text evidence="1">Belongs to the AHA1 family.</text>
</comment>
<organism evidence="3 4">
    <name type="scientific">Flavobacterium polysaccharolyticum</name>
    <dbReference type="NCBI Taxonomy" id="3133148"/>
    <lineage>
        <taxon>Bacteria</taxon>
        <taxon>Pseudomonadati</taxon>
        <taxon>Bacteroidota</taxon>
        <taxon>Flavobacteriia</taxon>
        <taxon>Flavobacteriales</taxon>
        <taxon>Flavobacteriaceae</taxon>
        <taxon>Flavobacterium</taxon>
    </lineage>
</organism>
<feature type="domain" description="Activator of Hsp90 ATPase homologue 1/2-like C-terminal" evidence="2">
    <location>
        <begin position="26"/>
        <end position="149"/>
    </location>
</feature>
<protein>
    <submittedName>
        <fullName evidence="3">SRPBCC family protein</fullName>
    </submittedName>
</protein>
<proteinExistence type="inferred from homology"/>
<keyword evidence="4" id="KW-1185">Reference proteome</keyword>
<dbReference type="EMBL" id="JBCGDP010000022">
    <property type="protein sequence ID" value="MEM0578292.1"/>
    <property type="molecule type" value="Genomic_DNA"/>
</dbReference>
<evidence type="ECO:0000313" key="3">
    <source>
        <dbReference type="EMBL" id="MEM0578292.1"/>
    </source>
</evidence>